<dbReference type="InterPro" id="IPR050358">
    <property type="entry name" value="RSE1/DDB1/CFT1"/>
</dbReference>
<organism evidence="3 4">
    <name type="scientific">Populus tomentosa</name>
    <name type="common">Chinese white poplar</name>
    <dbReference type="NCBI Taxonomy" id="118781"/>
    <lineage>
        <taxon>Eukaryota</taxon>
        <taxon>Viridiplantae</taxon>
        <taxon>Streptophyta</taxon>
        <taxon>Embryophyta</taxon>
        <taxon>Tracheophyta</taxon>
        <taxon>Spermatophyta</taxon>
        <taxon>Magnoliopsida</taxon>
        <taxon>eudicotyledons</taxon>
        <taxon>Gunneridae</taxon>
        <taxon>Pentapetalae</taxon>
        <taxon>rosids</taxon>
        <taxon>fabids</taxon>
        <taxon>Malpighiales</taxon>
        <taxon>Salicaceae</taxon>
        <taxon>Saliceae</taxon>
        <taxon>Populus</taxon>
    </lineage>
</organism>
<evidence type="ECO:0000259" key="2">
    <source>
        <dbReference type="Pfam" id="PF03178"/>
    </source>
</evidence>
<dbReference type="PANTHER" id="PTHR10644">
    <property type="entry name" value="DNA REPAIR/RNA PROCESSING CPSF FAMILY"/>
    <property type="match status" value="1"/>
</dbReference>
<reference evidence="3" key="1">
    <citation type="journal article" date="2020" name="bioRxiv">
        <title>Hybrid origin of Populus tomentosa Carr. identified through genome sequencing and phylogenomic analysis.</title>
        <authorList>
            <person name="An X."/>
            <person name="Gao K."/>
            <person name="Chen Z."/>
            <person name="Li J."/>
            <person name="Yang X."/>
            <person name="Yang X."/>
            <person name="Zhou J."/>
            <person name="Guo T."/>
            <person name="Zhao T."/>
            <person name="Huang S."/>
            <person name="Miao D."/>
            <person name="Khan W.U."/>
            <person name="Rao P."/>
            <person name="Ye M."/>
            <person name="Lei B."/>
            <person name="Liao W."/>
            <person name="Wang J."/>
            <person name="Ji L."/>
            <person name="Li Y."/>
            <person name="Guo B."/>
            <person name="Mustafa N.S."/>
            <person name="Li S."/>
            <person name="Yun Q."/>
            <person name="Keller S.R."/>
            <person name="Mao J."/>
            <person name="Zhang R."/>
            <person name="Strauss S.H."/>
        </authorList>
    </citation>
    <scope>NUCLEOTIDE SEQUENCE</scope>
    <source>
        <strain evidence="3">GM15</strain>
        <tissue evidence="3">Leaf</tissue>
    </source>
</reference>
<dbReference type="GO" id="GO:0003676">
    <property type="term" value="F:nucleic acid binding"/>
    <property type="evidence" value="ECO:0007669"/>
    <property type="project" value="InterPro"/>
</dbReference>
<dbReference type="InterPro" id="IPR004871">
    <property type="entry name" value="RSE1/DDB1/CPSF1_C"/>
</dbReference>
<dbReference type="OrthoDB" id="433457at2759"/>
<dbReference type="Proteomes" id="UP000886885">
    <property type="component" value="Chromosome 11A"/>
</dbReference>
<gene>
    <name evidence="3" type="ORF">POTOM_039669</name>
</gene>
<evidence type="ECO:0000313" key="4">
    <source>
        <dbReference type="Proteomes" id="UP000886885"/>
    </source>
</evidence>
<evidence type="ECO:0000256" key="1">
    <source>
        <dbReference type="SAM" id="SignalP"/>
    </source>
</evidence>
<keyword evidence="1" id="KW-0732">Signal</keyword>
<dbReference type="Pfam" id="PF03178">
    <property type="entry name" value="CPSF_A"/>
    <property type="match status" value="1"/>
</dbReference>
<accession>A0A8X8CJ62</accession>
<dbReference type="EMBL" id="JAAWWB010000021">
    <property type="protein sequence ID" value="KAG6756244.1"/>
    <property type="molecule type" value="Genomic_DNA"/>
</dbReference>
<dbReference type="AlphaFoldDB" id="A0A8X8CJ62"/>
<protein>
    <recommendedName>
        <fullName evidence="2">RSE1/DDB1/CPSF1 C-terminal domain-containing protein</fullName>
    </recommendedName>
</protein>
<proteinExistence type="predicted"/>
<feature type="chain" id="PRO_5036465864" description="RSE1/DDB1/CPSF1 C-terminal domain-containing protein" evidence="1">
    <location>
        <begin position="17"/>
        <end position="167"/>
    </location>
</feature>
<feature type="signal peptide" evidence="1">
    <location>
        <begin position="1"/>
        <end position="16"/>
    </location>
</feature>
<name>A0A8X8CJ62_POPTO</name>
<sequence length="167" mass="19138">MFFLVLSLTQLFICLQHEEGGVEERARDYNAIWMSTVDILDGDLYLGVENNFNLFTVQKNSEGAAKEERGRREVLGEYHLGEFFNQFRHGSLVMQLTDSDGGQISTAIFGTQYLFLKKLQLNLRKVINGVGGLSHEQCHSRMEEIGKTINPIVEELYERVEELAKLY</sequence>
<dbReference type="GO" id="GO:0005634">
    <property type="term" value="C:nucleus"/>
    <property type="evidence" value="ECO:0007669"/>
    <property type="project" value="InterPro"/>
</dbReference>
<evidence type="ECO:0000313" key="3">
    <source>
        <dbReference type="EMBL" id="KAG6756244.1"/>
    </source>
</evidence>
<feature type="domain" description="RSE1/DDB1/CPSF1 C-terminal" evidence="2">
    <location>
        <begin position="20"/>
        <end position="140"/>
    </location>
</feature>
<keyword evidence="4" id="KW-1185">Reference proteome</keyword>
<comment type="caution">
    <text evidence="3">The sequence shown here is derived from an EMBL/GenBank/DDBJ whole genome shotgun (WGS) entry which is preliminary data.</text>
</comment>